<organism evidence="8 9">
    <name type="scientific">Actinoplanes italicus</name>
    <dbReference type="NCBI Taxonomy" id="113567"/>
    <lineage>
        <taxon>Bacteria</taxon>
        <taxon>Bacillati</taxon>
        <taxon>Actinomycetota</taxon>
        <taxon>Actinomycetes</taxon>
        <taxon>Micromonosporales</taxon>
        <taxon>Micromonosporaceae</taxon>
        <taxon>Actinoplanes</taxon>
    </lineage>
</organism>
<sequence length="350" mass="39244">MAVDQTSRVLPTPGSTETEPERSTARWLRNRFDHGYRLLTEEPLSLYATAFLRIGSGLLFMVLLVREFPHRHLIWGPEAAFTPDLARRMFDETGWFSVLTLSDDPQYFEFCYVVALLAGCLFMLGWRTRATSLVFAVMVASFYSRNLLITDGGDNLAVLLAFYLCFTACGRVWSLDARRARRREYAAFPDVPGPAGMVRRFTVTVLHNCALLVIMAQMCILYGSAGLYKVQGNLWADGTALHYVLDTELFRPWPALSDFVDGHQVMIAISCYVTVLVQVAFPFSLFSKLKYVVVGILIAMHAGIAVLLGLPLFSAVMILADMVFLPDRFYRAAARKGSALLRPGRATPRR</sequence>
<evidence type="ECO:0000256" key="4">
    <source>
        <dbReference type="ARBA" id="ARBA00023136"/>
    </source>
</evidence>
<dbReference type="PANTHER" id="PTHR39535:SF2">
    <property type="entry name" value="HTTM DOMAIN-CONTAINING PROTEIN"/>
    <property type="match status" value="1"/>
</dbReference>
<dbReference type="AlphaFoldDB" id="A0A2T0K0R2"/>
<keyword evidence="9" id="KW-1185">Reference proteome</keyword>
<comment type="subcellular location">
    <subcellularLocation>
        <location evidence="1">Endomembrane system</location>
        <topology evidence="1">Multi-pass membrane protein</topology>
    </subcellularLocation>
</comment>
<comment type="caution">
    <text evidence="8">The sequence shown here is derived from an EMBL/GenBank/DDBJ whole genome shotgun (WGS) entry which is preliminary data.</text>
</comment>
<feature type="transmembrane region" description="Helical" evidence="6">
    <location>
        <begin position="265"/>
        <end position="286"/>
    </location>
</feature>
<feature type="transmembrane region" description="Helical" evidence="6">
    <location>
        <begin position="293"/>
        <end position="320"/>
    </location>
</feature>
<evidence type="ECO:0000313" key="8">
    <source>
        <dbReference type="EMBL" id="PRX16346.1"/>
    </source>
</evidence>
<keyword evidence="2 6" id="KW-0812">Transmembrane</keyword>
<keyword evidence="3 6" id="KW-1133">Transmembrane helix</keyword>
<reference evidence="8 9" key="1">
    <citation type="submission" date="2018-03" db="EMBL/GenBank/DDBJ databases">
        <title>Genomic Encyclopedia of Archaeal and Bacterial Type Strains, Phase II (KMG-II): from individual species to whole genera.</title>
        <authorList>
            <person name="Goeker M."/>
        </authorList>
    </citation>
    <scope>NUCLEOTIDE SEQUENCE [LARGE SCALE GENOMIC DNA]</scope>
    <source>
        <strain evidence="8 9">DSM 43146</strain>
    </source>
</reference>
<dbReference type="Proteomes" id="UP000239415">
    <property type="component" value="Unassembled WGS sequence"/>
</dbReference>
<dbReference type="InterPro" id="IPR053934">
    <property type="entry name" value="HTTM_dom"/>
</dbReference>
<dbReference type="PANTHER" id="PTHR39535">
    <property type="entry name" value="SPORULATION-DELAYING PROTEIN SDPB"/>
    <property type="match status" value="1"/>
</dbReference>
<feature type="transmembrane region" description="Helical" evidence="6">
    <location>
        <begin position="133"/>
        <end position="150"/>
    </location>
</feature>
<feature type="compositionally biased region" description="Polar residues" evidence="5">
    <location>
        <begin position="1"/>
        <end position="17"/>
    </location>
</feature>
<name>A0A2T0K0R2_9ACTN</name>
<feature type="region of interest" description="Disordered" evidence="5">
    <location>
        <begin position="1"/>
        <end position="23"/>
    </location>
</feature>
<dbReference type="Pfam" id="PF05090">
    <property type="entry name" value="HTTM"/>
    <property type="match status" value="1"/>
</dbReference>
<feature type="transmembrane region" description="Helical" evidence="6">
    <location>
        <begin position="107"/>
        <end position="126"/>
    </location>
</feature>
<keyword evidence="4 6" id="KW-0472">Membrane</keyword>
<feature type="transmembrane region" description="Helical" evidence="6">
    <location>
        <begin position="44"/>
        <end position="65"/>
    </location>
</feature>
<dbReference type="SMART" id="SM00752">
    <property type="entry name" value="HTTM"/>
    <property type="match status" value="1"/>
</dbReference>
<feature type="domain" description="HTTM-like" evidence="7">
    <location>
        <begin position="41"/>
        <end position="329"/>
    </location>
</feature>
<evidence type="ECO:0000313" key="9">
    <source>
        <dbReference type="Proteomes" id="UP000239415"/>
    </source>
</evidence>
<dbReference type="RefSeq" id="WP_106327394.1">
    <property type="nucleotide sequence ID" value="NZ_BOMO01000135.1"/>
</dbReference>
<dbReference type="EMBL" id="PVMZ01000020">
    <property type="protein sequence ID" value="PRX16346.1"/>
    <property type="molecule type" value="Genomic_DNA"/>
</dbReference>
<dbReference type="InterPro" id="IPR052964">
    <property type="entry name" value="Sporulation_signal_mat"/>
</dbReference>
<feature type="transmembrane region" description="Helical" evidence="6">
    <location>
        <begin position="205"/>
        <end position="225"/>
    </location>
</feature>
<evidence type="ECO:0000256" key="3">
    <source>
        <dbReference type="ARBA" id="ARBA00022989"/>
    </source>
</evidence>
<dbReference type="InterPro" id="IPR011020">
    <property type="entry name" value="HTTM-like"/>
</dbReference>
<feature type="transmembrane region" description="Helical" evidence="6">
    <location>
        <begin position="156"/>
        <end position="173"/>
    </location>
</feature>
<evidence type="ECO:0000256" key="6">
    <source>
        <dbReference type="SAM" id="Phobius"/>
    </source>
</evidence>
<gene>
    <name evidence="8" type="ORF">CLV67_120161</name>
</gene>
<evidence type="ECO:0000259" key="7">
    <source>
        <dbReference type="SMART" id="SM00752"/>
    </source>
</evidence>
<evidence type="ECO:0000256" key="2">
    <source>
        <dbReference type="ARBA" id="ARBA00022692"/>
    </source>
</evidence>
<protein>
    <submittedName>
        <fullName evidence="8">Vitamin K-dependent gamma-carboxylase-like protein</fullName>
    </submittedName>
</protein>
<accession>A0A2T0K0R2</accession>
<evidence type="ECO:0000256" key="5">
    <source>
        <dbReference type="SAM" id="MobiDB-lite"/>
    </source>
</evidence>
<dbReference type="OrthoDB" id="128729at2"/>
<dbReference type="GO" id="GO:0012505">
    <property type="term" value="C:endomembrane system"/>
    <property type="evidence" value="ECO:0007669"/>
    <property type="project" value="UniProtKB-SubCell"/>
</dbReference>
<proteinExistence type="predicted"/>
<evidence type="ECO:0000256" key="1">
    <source>
        <dbReference type="ARBA" id="ARBA00004127"/>
    </source>
</evidence>